<feature type="region of interest" description="Disordered" evidence="1">
    <location>
        <begin position="1"/>
        <end position="128"/>
    </location>
</feature>
<reference evidence="3" key="1">
    <citation type="submission" date="2022-03" db="EMBL/GenBank/DDBJ databases">
        <authorList>
            <person name="Martin C."/>
        </authorList>
    </citation>
    <scope>NUCLEOTIDE SEQUENCE</scope>
</reference>
<name>A0A8S4PCX7_OWEFU</name>
<proteinExistence type="predicted"/>
<evidence type="ECO:0000313" key="4">
    <source>
        <dbReference type="Proteomes" id="UP000749559"/>
    </source>
</evidence>
<keyword evidence="2" id="KW-1133">Transmembrane helix</keyword>
<feature type="compositionally biased region" description="Polar residues" evidence="1">
    <location>
        <begin position="110"/>
        <end position="119"/>
    </location>
</feature>
<evidence type="ECO:0000313" key="3">
    <source>
        <dbReference type="EMBL" id="CAH1791122.1"/>
    </source>
</evidence>
<feature type="compositionally biased region" description="Polar residues" evidence="1">
    <location>
        <begin position="85"/>
        <end position="102"/>
    </location>
</feature>
<feature type="transmembrane region" description="Helical" evidence="2">
    <location>
        <begin position="337"/>
        <end position="359"/>
    </location>
</feature>
<comment type="caution">
    <text evidence="3">The sequence shown here is derived from an EMBL/GenBank/DDBJ whole genome shotgun (WGS) entry which is preliminary data.</text>
</comment>
<protein>
    <submittedName>
        <fullName evidence="3">Uncharacterized protein</fullName>
    </submittedName>
</protein>
<dbReference type="AlphaFoldDB" id="A0A8S4PCX7"/>
<organism evidence="3 4">
    <name type="scientific">Owenia fusiformis</name>
    <name type="common">Polychaete worm</name>
    <dbReference type="NCBI Taxonomy" id="6347"/>
    <lineage>
        <taxon>Eukaryota</taxon>
        <taxon>Metazoa</taxon>
        <taxon>Spiralia</taxon>
        <taxon>Lophotrochozoa</taxon>
        <taxon>Annelida</taxon>
        <taxon>Polychaeta</taxon>
        <taxon>Sedentaria</taxon>
        <taxon>Canalipalpata</taxon>
        <taxon>Sabellida</taxon>
        <taxon>Oweniida</taxon>
        <taxon>Oweniidae</taxon>
        <taxon>Owenia</taxon>
    </lineage>
</organism>
<accession>A0A8S4PCX7</accession>
<evidence type="ECO:0000256" key="1">
    <source>
        <dbReference type="SAM" id="MobiDB-lite"/>
    </source>
</evidence>
<keyword evidence="4" id="KW-1185">Reference proteome</keyword>
<keyword evidence="2" id="KW-0472">Membrane</keyword>
<sequence>MNPIFQEDVDFIPSKILDKNHQQVDTRDDDVFHSGSPYDPIDNLQKSPRKSAMKKSSIFEKQISESEATQSRSIPIAPAPPPLPNTSQNSQPTIFQASSNKLSPPKARTRSSISFTSETIDNEGKGKRYKSERLDIGMAGHMDKIRTSSDSLHANQAFIPDDNTNIKGGLTDDEKANGTLLVGKTDIIQPATISSPLNHVNKSQETKVPTIGIGVIKVPPFMNIASVTVTDPSVDIQVNRTPPTIGGTPSYNTSQITQLPSTDQPHVVMQTNDIYLENNPFQNGQMALANNNGITTGNTGFTKSSQNEQNALEENSQYRRLVSKVEQRKRHLKACKITWFLIGLILLVVIVIVIIFVLLRRYGRI</sequence>
<dbReference type="Proteomes" id="UP000749559">
    <property type="component" value="Unassembled WGS sequence"/>
</dbReference>
<keyword evidence="2" id="KW-0812">Transmembrane</keyword>
<dbReference type="EMBL" id="CAIIXF020000008">
    <property type="protein sequence ID" value="CAH1791122.1"/>
    <property type="molecule type" value="Genomic_DNA"/>
</dbReference>
<feature type="compositionally biased region" description="Basic and acidic residues" evidence="1">
    <location>
        <begin position="16"/>
        <end position="32"/>
    </location>
</feature>
<gene>
    <name evidence="3" type="ORF">OFUS_LOCUS16244</name>
</gene>
<evidence type="ECO:0000256" key="2">
    <source>
        <dbReference type="SAM" id="Phobius"/>
    </source>
</evidence>